<dbReference type="CDD" id="cd14014">
    <property type="entry name" value="STKc_PknB_like"/>
    <property type="match status" value="1"/>
</dbReference>
<dbReference type="PANTHER" id="PTHR43289">
    <property type="entry name" value="MITOGEN-ACTIVATED PROTEIN KINASE KINASE KINASE 20-RELATED"/>
    <property type="match status" value="1"/>
</dbReference>
<keyword evidence="1" id="KW-0808">Transferase</keyword>
<dbReference type="GO" id="GO:0005524">
    <property type="term" value="F:ATP binding"/>
    <property type="evidence" value="ECO:0007669"/>
    <property type="project" value="UniProtKB-KW"/>
</dbReference>
<evidence type="ECO:0000313" key="8">
    <source>
        <dbReference type="Proteomes" id="UP000035352"/>
    </source>
</evidence>
<evidence type="ECO:0000256" key="3">
    <source>
        <dbReference type="ARBA" id="ARBA00022777"/>
    </source>
</evidence>
<dbReference type="PANTHER" id="PTHR43289:SF6">
    <property type="entry name" value="SERINE_THREONINE-PROTEIN KINASE NEKL-3"/>
    <property type="match status" value="1"/>
</dbReference>
<dbReference type="InterPro" id="IPR011009">
    <property type="entry name" value="Kinase-like_dom_sf"/>
</dbReference>
<dbReference type="SMART" id="SM00028">
    <property type="entry name" value="TPR"/>
    <property type="match status" value="3"/>
</dbReference>
<name>A0A0G3BNT3_9BURK</name>
<dbReference type="GO" id="GO:0004674">
    <property type="term" value="F:protein serine/threonine kinase activity"/>
    <property type="evidence" value="ECO:0007669"/>
    <property type="project" value="TreeGrafter"/>
</dbReference>
<dbReference type="Gene3D" id="1.10.510.10">
    <property type="entry name" value="Transferase(Phosphotransferase) domain 1"/>
    <property type="match status" value="1"/>
</dbReference>
<reference evidence="7 8" key="1">
    <citation type="submission" date="2015-05" db="EMBL/GenBank/DDBJ databases">
        <authorList>
            <person name="Tang B."/>
            <person name="Yu Y."/>
        </authorList>
    </citation>
    <scope>NUCLEOTIDE SEQUENCE [LARGE SCALE GENOMIC DNA]</scope>
    <source>
        <strain evidence="7 8">DSM 7029</strain>
    </source>
</reference>
<dbReference type="SUPFAM" id="SSF56112">
    <property type="entry name" value="Protein kinase-like (PK-like)"/>
    <property type="match status" value="1"/>
</dbReference>
<proteinExistence type="predicted"/>
<evidence type="ECO:0000256" key="1">
    <source>
        <dbReference type="ARBA" id="ARBA00022679"/>
    </source>
</evidence>
<dbReference type="Gene3D" id="3.30.200.20">
    <property type="entry name" value="Phosphorylase Kinase, domain 1"/>
    <property type="match status" value="1"/>
</dbReference>
<dbReference type="PROSITE" id="PS50005">
    <property type="entry name" value="TPR"/>
    <property type="match status" value="1"/>
</dbReference>
<keyword evidence="5" id="KW-0802">TPR repeat</keyword>
<evidence type="ECO:0000256" key="2">
    <source>
        <dbReference type="ARBA" id="ARBA00022741"/>
    </source>
</evidence>
<dbReference type="Pfam" id="PF00069">
    <property type="entry name" value="Pkinase"/>
    <property type="match status" value="1"/>
</dbReference>
<dbReference type="PATRIC" id="fig|413882.6.peg.4622"/>
<evidence type="ECO:0000313" key="7">
    <source>
        <dbReference type="EMBL" id="AKJ31114.1"/>
    </source>
</evidence>
<dbReference type="Proteomes" id="UP000035352">
    <property type="component" value="Chromosome"/>
</dbReference>
<dbReference type="InterPro" id="IPR011990">
    <property type="entry name" value="TPR-like_helical_dom_sf"/>
</dbReference>
<gene>
    <name evidence="7" type="ORF">AAW51_4423</name>
</gene>
<keyword evidence="8" id="KW-1185">Reference proteome</keyword>
<dbReference type="KEGG" id="pbh:AAW51_4423"/>
<dbReference type="Gene3D" id="1.25.40.10">
    <property type="entry name" value="Tetratricopeptide repeat domain"/>
    <property type="match status" value="2"/>
</dbReference>
<dbReference type="InterPro" id="IPR019734">
    <property type="entry name" value="TPR_rpt"/>
</dbReference>
<dbReference type="PROSITE" id="PS50011">
    <property type="entry name" value="PROTEIN_KINASE_DOM"/>
    <property type="match status" value="1"/>
</dbReference>
<keyword evidence="3 7" id="KW-0418">Kinase</keyword>
<dbReference type="EMBL" id="CP011371">
    <property type="protein sequence ID" value="AKJ31114.1"/>
    <property type="molecule type" value="Genomic_DNA"/>
</dbReference>
<dbReference type="STRING" id="413882.AAW51_4423"/>
<sequence>MKRMLGEALTLSPSQRRVFVARLAAHNSTLAEDLRSLLDAAAASRTLLDQPAATVDRVENVRRIGQQLGPYRIVALIDRGGMGEVYRAERFDGQYEQQVAIKLLRDSVDREHAVSRFQIERQILASLDHPHLAKIFDGGVTEDGQPYFVMELVNGEPIDLYAQRRRLSIEERLRLFRTVCAVVHHAHGKGVIHRDLKPSNILVTDDGVVKLLDFGIAKRLAPTDHPKRTSTSTAQGILTLAYSSPEQVQGREVGPASDVYSLGVVLYRLLSGSSPYLAAQTNSDYELAKAICDEEPTRPSKAVSDRELRARLAGDLDAVVLKALRKDPALRYASAEQLADDVLRHLEKLPVYARSGAWTYRTGRFVLRHRFAVAAVLIANLAMVGGLTFATYQAYVAHRERERAERHFGSVRELANVFIFDIHDAIRDLPGATAARRMVVEKALAYLQKLRQDAGADAKLLLEVAAGYRRVADVQSAGGEPNQGDPKGALSNYGNARVLLESLIASPRDRGADLHATQRALAQVCEYEGTLLRAFGKFNEADAIYRKGLSVSHDLTDADPSHENQLQLAKLYSRQSYLKLLAGDRDAYLTTSDTAIRLFQAAVERDPADVTPAAFLAGAYATRGEYFTDTQAFQEAIAYHRKSLAILERLHRLNPDRLSFLNQLAVAHLNLGHVFWSLGDVRQALHESRQAIDLHASMLAKDPGAVNVRIGLAIATDNTSEPLLHQGDVAGAIKAARTAISLIDDLPEGARMDLSARTCKVSAHLNLGLALEARARSPGGSAAAADRDHQEACVNQQAALDLLQELPHAARTKPGRMSWEPQVREALQHCTGGQNRSSPNPAHAP</sequence>
<feature type="domain" description="Protein kinase" evidence="6">
    <location>
        <begin position="71"/>
        <end position="343"/>
    </location>
</feature>
<dbReference type="PROSITE" id="PS00108">
    <property type="entry name" value="PROTEIN_KINASE_ST"/>
    <property type="match status" value="1"/>
</dbReference>
<keyword evidence="2" id="KW-0547">Nucleotide-binding</keyword>
<accession>A0A0G3BNT3</accession>
<organism evidence="7 8">
    <name type="scientific">Caldimonas brevitalea</name>
    <dbReference type="NCBI Taxonomy" id="413882"/>
    <lineage>
        <taxon>Bacteria</taxon>
        <taxon>Pseudomonadati</taxon>
        <taxon>Pseudomonadota</taxon>
        <taxon>Betaproteobacteria</taxon>
        <taxon>Burkholderiales</taxon>
        <taxon>Sphaerotilaceae</taxon>
        <taxon>Caldimonas</taxon>
    </lineage>
</organism>
<evidence type="ECO:0000256" key="5">
    <source>
        <dbReference type="PROSITE-ProRule" id="PRU00339"/>
    </source>
</evidence>
<dbReference type="SMART" id="SM00220">
    <property type="entry name" value="S_TKc"/>
    <property type="match status" value="1"/>
</dbReference>
<evidence type="ECO:0000256" key="4">
    <source>
        <dbReference type="ARBA" id="ARBA00022840"/>
    </source>
</evidence>
<dbReference type="AlphaFoldDB" id="A0A0G3BNT3"/>
<protein>
    <submittedName>
        <fullName evidence="7">Serine/threonine kinase</fullName>
    </submittedName>
</protein>
<evidence type="ECO:0000259" key="6">
    <source>
        <dbReference type="PROSITE" id="PS50011"/>
    </source>
</evidence>
<dbReference type="InterPro" id="IPR000719">
    <property type="entry name" value="Prot_kinase_dom"/>
</dbReference>
<dbReference type="InterPro" id="IPR008271">
    <property type="entry name" value="Ser/Thr_kinase_AS"/>
</dbReference>
<dbReference type="SUPFAM" id="SSF48452">
    <property type="entry name" value="TPR-like"/>
    <property type="match status" value="1"/>
</dbReference>
<keyword evidence="4" id="KW-0067">ATP-binding</keyword>
<feature type="repeat" description="TPR" evidence="5">
    <location>
        <begin position="665"/>
        <end position="698"/>
    </location>
</feature>